<accession>A0A517N244</accession>
<protein>
    <submittedName>
        <fullName evidence="1">Uncharacterized protein</fullName>
    </submittedName>
</protein>
<dbReference type="Pfam" id="PF09970">
    <property type="entry name" value="DUF2204"/>
    <property type="match status" value="1"/>
</dbReference>
<gene>
    <name evidence="1" type="ORF">HG15A2_45490</name>
</gene>
<dbReference type="KEGG" id="amob:HG15A2_45490"/>
<dbReference type="SUPFAM" id="SSF81301">
    <property type="entry name" value="Nucleotidyltransferase"/>
    <property type="match status" value="1"/>
</dbReference>
<organism evidence="1 2">
    <name type="scientific">Adhaeretor mobilis</name>
    <dbReference type="NCBI Taxonomy" id="1930276"/>
    <lineage>
        <taxon>Bacteria</taxon>
        <taxon>Pseudomonadati</taxon>
        <taxon>Planctomycetota</taxon>
        <taxon>Planctomycetia</taxon>
        <taxon>Pirellulales</taxon>
        <taxon>Lacipirellulaceae</taxon>
        <taxon>Adhaeretor</taxon>
    </lineage>
</organism>
<keyword evidence="2" id="KW-1185">Reference proteome</keyword>
<dbReference type="EMBL" id="CP036263">
    <property type="protein sequence ID" value="QDT01207.1"/>
    <property type="molecule type" value="Genomic_DNA"/>
</dbReference>
<sequence>MENTTLPKDFREFLQLLNANHVEYLVVGGFAVGLHGYPRATSDIDIWISTDQENSLKIAKSLVEFGFAASSIDAKRFTFADQIFQIGRAPIRIDLLTSIPGVEFEACVARSEKYILDEITIRAINLEDLRTNKLASGRSKDLDDLENLPQ</sequence>
<name>A0A517N244_9BACT</name>
<dbReference type="Proteomes" id="UP000319852">
    <property type="component" value="Chromosome"/>
</dbReference>
<dbReference type="Gene3D" id="3.30.460.40">
    <property type="match status" value="1"/>
</dbReference>
<dbReference type="OrthoDB" id="5519456at2"/>
<evidence type="ECO:0000313" key="2">
    <source>
        <dbReference type="Proteomes" id="UP000319852"/>
    </source>
</evidence>
<dbReference type="AlphaFoldDB" id="A0A517N244"/>
<evidence type="ECO:0000313" key="1">
    <source>
        <dbReference type="EMBL" id="QDT01207.1"/>
    </source>
</evidence>
<reference evidence="1 2" key="1">
    <citation type="submission" date="2019-02" db="EMBL/GenBank/DDBJ databases">
        <title>Deep-cultivation of Planctomycetes and their phenomic and genomic characterization uncovers novel biology.</title>
        <authorList>
            <person name="Wiegand S."/>
            <person name="Jogler M."/>
            <person name="Boedeker C."/>
            <person name="Pinto D."/>
            <person name="Vollmers J."/>
            <person name="Rivas-Marin E."/>
            <person name="Kohn T."/>
            <person name="Peeters S.H."/>
            <person name="Heuer A."/>
            <person name="Rast P."/>
            <person name="Oberbeckmann S."/>
            <person name="Bunk B."/>
            <person name="Jeske O."/>
            <person name="Meyerdierks A."/>
            <person name="Storesund J.E."/>
            <person name="Kallscheuer N."/>
            <person name="Luecker S."/>
            <person name="Lage O.M."/>
            <person name="Pohl T."/>
            <person name="Merkel B.J."/>
            <person name="Hornburger P."/>
            <person name="Mueller R.-W."/>
            <person name="Bruemmer F."/>
            <person name="Labrenz M."/>
            <person name="Spormann A.M."/>
            <person name="Op den Camp H."/>
            <person name="Overmann J."/>
            <person name="Amann R."/>
            <person name="Jetten M.S.M."/>
            <person name="Mascher T."/>
            <person name="Medema M.H."/>
            <person name="Devos D.P."/>
            <person name="Kaster A.-K."/>
            <person name="Ovreas L."/>
            <person name="Rohde M."/>
            <person name="Galperin M.Y."/>
            <person name="Jogler C."/>
        </authorList>
    </citation>
    <scope>NUCLEOTIDE SEQUENCE [LARGE SCALE GENOMIC DNA]</scope>
    <source>
        <strain evidence="1 2">HG15A2</strain>
    </source>
</reference>
<dbReference type="InterPro" id="IPR043519">
    <property type="entry name" value="NT_sf"/>
</dbReference>
<dbReference type="RefSeq" id="WP_145063238.1">
    <property type="nucleotide sequence ID" value="NZ_CP036263.1"/>
</dbReference>
<proteinExistence type="predicted"/>
<dbReference type="InterPro" id="IPR018700">
    <property type="entry name" value="DUF2204"/>
</dbReference>